<evidence type="ECO:0000313" key="12">
    <source>
        <dbReference type="Proteomes" id="UP000011715"/>
    </source>
</evidence>
<accession>A0A0C4EBW6</accession>
<dbReference type="PANTHER" id="PTHR47660:SF3">
    <property type="entry name" value="FINGER DOMAIN PROTEIN, PUTATIVE (AFU_ORTHOLOGUE AFUA_4G03310)-RELATED"/>
    <property type="match status" value="1"/>
</dbReference>
<evidence type="ECO:0000256" key="1">
    <source>
        <dbReference type="ARBA" id="ARBA00022723"/>
    </source>
</evidence>
<evidence type="ECO:0000256" key="4">
    <source>
        <dbReference type="ARBA" id="ARBA00023163"/>
    </source>
</evidence>
<dbReference type="SUPFAM" id="SSF57701">
    <property type="entry name" value="Zn2/Cys6 DNA-binding domain"/>
    <property type="match status" value="1"/>
</dbReference>
<dbReference type="Gene3D" id="3.30.160.60">
    <property type="entry name" value="Classic Zinc Finger"/>
    <property type="match status" value="2"/>
</dbReference>
<reference evidence="10" key="1">
    <citation type="submission" date="2010-05" db="EMBL/GenBank/DDBJ databases">
        <title>The Genome Sequence of Magnaporthe poae strain ATCC 64411.</title>
        <authorList>
            <consortium name="The Broad Institute Genome Sequencing Platform"/>
            <consortium name="Broad Institute Genome Sequencing Center for Infectious Disease"/>
            <person name="Ma L.-J."/>
            <person name="Dead R."/>
            <person name="Young S."/>
            <person name="Zeng Q."/>
            <person name="Koehrsen M."/>
            <person name="Alvarado L."/>
            <person name="Berlin A."/>
            <person name="Chapman S.B."/>
            <person name="Chen Z."/>
            <person name="Freedman E."/>
            <person name="Gellesch M."/>
            <person name="Goldberg J."/>
            <person name="Griggs A."/>
            <person name="Gujja S."/>
            <person name="Heilman E.R."/>
            <person name="Heiman D."/>
            <person name="Hepburn T."/>
            <person name="Howarth C."/>
            <person name="Jen D."/>
            <person name="Larson L."/>
            <person name="Mehta T."/>
            <person name="Neiman D."/>
            <person name="Pearson M."/>
            <person name="Roberts A."/>
            <person name="Saif S."/>
            <person name="Shea T."/>
            <person name="Shenoy N."/>
            <person name="Sisk P."/>
            <person name="Stolte C."/>
            <person name="Sykes S."/>
            <person name="Walk T."/>
            <person name="White J."/>
            <person name="Yandava C."/>
            <person name="Haas B."/>
            <person name="Nusbaum C."/>
            <person name="Birren B."/>
        </authorList>
    </citation>
    <scope>NUCLEOTIDE SEQUENCE</scope>
    <source>
        <strain evidence="10">ATCC 64411</strain>
    </source>
</reference>
<dbReference type="GO" id="GO:0003677">
    <property type="term" value="F:DNA binding"/>
    <property type="evidence" value="ECO:0007669"/>
    <property type="project" value="InterPro"/>
</dbReference>
<proteinExistence type="predicted"/>
<dbReference type="EnsemblFungi" id="MAPG_10178T0">
    <property type="protein sequence ID" value="MAPG_10178T0"/>
    <property type="gene ID" value="MAPG_10178"/>
</dbReference>
<dbReference type="Pfam" id="PF00172">
    <property type="entry name" value="Zn_clus"/>
    <property type="match status" value="1"/>
</dbReference>
<name>A0A0C4EBW6_MAGP6</name>
<feature type="compositionally biased region" description="Basic and acidic residues" evidence="7">
    <location>
        <begin position="78"/>
        <end position="92"/>
    </location>
</feature>
<dbReference type="CDD" id="cd12148">
    <property type="entry name" value="fungal_TF_MHR"/>
    <property type="match status" value="1"/>
</dbReference>
<feature type="compositionally biased region" description="Polar residues" evidence="7">
    <location>
        <begin position="175"/>
        <end position="185"/>
    </location>
</feature>
<keyword evidence="2" id="KW-0862">Zinc</keyword>
<evidence type="ECO:0000259" key="9">
    <source>
        <dbReference type="PROSITE" id="PS50157"/>
    </source>
</evidence>
<feature type="domain" description="C2H2-type" evidence="9">
    <location>
        <begin position="13"/>
        <end position="40"/>
    </location>
</feature>
<dbReference type="STRING" id="644358.A0A0C4EBW6"/>
<reference evidence="12" key="2">
    <citation type="submission" date="2010-05" db="EMBL/GenBank/DDBJ databases">
        <title>The genome sequence of Magnaporthe poae strain ATCC 64411.</title>
        <authorList>
            <person name="Ma L.-J."/>
            <person name="Dead R."/>
            <person name="Young S."/>
            <person name="Zeng Q."/>
            <person name="Koehrsen M."/>
            <person name="Alvarado L."/>
            <person name="Berlin A."/>
            <person name="Chapman S.B."/>
            <person name="Chen Z."/>
            <person name="Freedman E."/>
            <person name="Gellesch M."/>
            <person name="Goldberg J."/>
            <person name="Griggs A."/>
            <person name="Gujja S."/>
            <person name="Heilman E.R."/>
            <person name="Heiman D."/>
            <person name="Hepburn T."/>
            <person name="Howarth C."/>
            <person name="Jen D."/>
            <person name="Larson L."/>
            <person name="Mehta T."/>
            <person name="Neiman D."/>
            <person name="Pearson M."/>
            <person name="Roberts A."/>
            <person name="Saif S."/>
            <person name="Shea T."/>
            <person name="Shenoy N."/>
            <person name="Sisk P."/>
            <person name="Stolte C."/>
            <person name="Sykes S."/>
            <person name="Walk T."/>
            <person name="White J."/>
            <person name="Yandava C."/>
            <person name="Haas B."/>
            <person name="Nusbaum C."/>
            <person name="Birren B."/>
        </authorList>
    </citation>
    <scope>NUCLEOTIDE SEQUENCE [LARGE SCALE GENOMIC DNA]</scope>
    <source>
        <strain evidence="12">ATCC 64411 / 73-15</strain>
    </source>
</reference>
<evidence type="ECO:0000256" key="3">
    <source>
        <dbReference type="ARBA" id="ARBA00023015"/>
    </source>
</evidence>
<reference evidence="10" key="3">
    <citation type="submission" date="2011-03" db="EMBL/GenBank/DDBJ databases">
        <title>Annotation of Magnaporthe poae ATCC 64411.</title>
        <authorList>
            <person name="Ma L.-J."/>
            <person name="Dead R."/>
            <person name="Young S.K."/>
            <person name="Zeng Q."/>
            <person name="Gargeya S."/>
            <person name="Fitzgerald M."/>
            <person name="Haas B."/>
            <person name="Abouelleil A."/>
            <person name="Alvarado L."/>
            <person name="Arachchi H.M."/>
            <person name="Berlin A."/>
            <person name="Brown A."/>
            <person name="Chapman S.B."/>
            <person name="Chen Z."/>
            <person name="Dunbar C."/>
            <person name="Freedman E."/>
            <person name="Gearin G."/>
            <person name="Gellesch M."/>
            <person name="Goldberg J."/>
            <person name="Griggs A."/>
            <person name="Gujja S."/>
            <person name="Heiman D."/>
            <person name="Howarth C."/>
            <person name="Larson L."/>
            <person name="Lui A."/>
            <person name="MacDonald P.J.P."/>
            <person name="Mehta T."/>
            <person name="Montmayeur A."/>
            <person name="Murphy C."/>
            <person name="Neiman D."/>
            <person name="Pearson M."/>
            <person name="Priest M."/>
            <person name="Roberts A."/>
            <person name="Saif S."/>
            <person name="Shea T."/>
            <person name="Shenoy N."/>
            <person name="Sisk P."/>
            <person name="Stolte C."/>
            <person name="Sykes S."/>
            <person name="Yandava C."/>
            <person name="Wortman J."/>
            <person name="Nusbaum C."/>
            <person name="Birren B."/>
        </authorList>
    </citation>
    <scope>NUCLEOTIDE SEQUENCE</scope>
    <source>
        <strain evidence="10">ATCC 64411</strain>
    </source>
</reference>
<evidence type="ECO:0000256" key="6">
    <source>
        <dbReference type="PROSITE-ProRule" id="PRU00042"/>
    </source>
</evidence>
<evidence type="ECO:0000256" key="2">
    <source>
        <dbReference type="ARBA" id="ARBA00022833"/>
    </source>
</evidence>
<dbReference type="Pfam" id="PF00096">
    <property type="entry name" value="zf-C2H2"/>
    <property type="match status" value="2"/>
</dbReference>
<protein>
    <submittedName>
        <fullName evidence="10 11">Uncharacterized protein</fullName>
    </submittedName>
</protein>
<gene>
    <name evidence="10" type="ORF">MAPG_10178</name>
</gene>
<organism evidence="11 12">
    <name type="scientific">Magnaporthiopsis poae (strain ATCC 64411 / 73-15)</name>
    <name type="common">Kentucky bluegrass fungus</name>
    <name type="synonym">Magnaporthe poae</name>
    <dbReference type="NCBI Taxonomy" id="644358"/>
    <lineage>
        <taxon>Eukaryota</taxon>
        <taxon>Fungi</taxon>
        <taxon>Dikarya</taxon>
        <taxon>Ascomycota</taxon>
        <taxon>Pezizomycotina</taxon>
        <taxon>Sordariomycetes</taxon>
        <taxon>Sordariomycetidae</taxon>
        <taxon>Magnaporthales</taxon>
        <taxon>Magnaporthaceae</taxon>
        <taxon>Magnaporthiopsis</taxon>
    </lineage>
</organism>
<sequence length="860" mass="94174">MTLDCPDNEEASLVCPTCGVSFQRQDHLKRHVLLHDGHKPFVCSFCTRRFPRRDTLQRHLATHQPAEARQLDTAAGKGRSDKACTSCRDSKQRCNGALPCQRCAKKQQPCSYPSRQPRPAARARQVHVSPQPQPQQSPAASTGSGGDTQPPSYRHTTDSADGTSLEGAGGGVNSPARQAESTTSGGVPWLQLPSLDPTALPWSPHTGPGAFSADFEVDGPPFLSDWASPDLRTIFSLFPDAEPAQRRRESTFPHSPSAATGLAPPAHGSGAPAKNSGPAPPCPDIATAGIDLEDFANVPTLPVAVYDATVAWIQSLQSCETDLADGPRSTPNSEATLKIPPRDLLNVFVQLYFEYFHDCLPILHLPTFDPGIAPPLMLLAIARIGSRLSKIPAASSYGPSLERLVQAGVQSEAAKTAGLGGEHQLWLVQAAILAHFDAVFGNHRNTLGKALANGPTLGHLRQRLDYQGNEANSTGSATEAADPDPSSWHEWIELEGTRRTAFALWMLDSQCNLLLDLPPSIQTEPLGQLPCHEDIWAAPNADIWSDRWKRRYHPASMRSEMGSIYRGNQLPDGIGAFSFLLLLLCFFRDGQRLKQAWEIGLPAMIAKDGYVINYEETLKDLKLWEILNPGERIGEGPMDSVIFQTYQLVVVLNLVPLQDLYSFCGWDGTTRRAGRRRIEARQEAWIASNRGRKARTVALRAGRLYSYCLARGTLTRGYLEPRSMLIATLALWAYVSAPLTPDRGAGAGPFGRCATTPDAEHDDGGGVRHHQQQQQQLHEETRMVRLDKPVVDSRTVEDWVTNGCHFRCFVGGLGNIHGRKHLRPVMISNAADYCASLQHWQVGPAIAKELTRWHECAEAC</sequence>
<dbReference type="VEuPathDB" id="FungiDB:MAPG_10178"/>
<dbReference type="PANTHER" id="PTHR47660">
    <property type="entry name" value="TRANSCRIPTION FACTOR WITH C2H2 AND ZN(2)-CYS(6) DNA BINDING DOMAIN (EUROFUNG)-RELATED-RELATED"/>
    <property type="match status" value="1"/>
</dbReference>
<dbReference type="GO" id="GO:0000981">
    <property type="term" value="F:DNA-binding transcription factor activity, RNA polymerase II-specific"/>
    <property type="evidence" value="ECO:0007669"/>
    <property type="project" value="InterPro"/>
</dbReference>
<evidence type="ECO:0000256" key="5">
    <source>
        <dbReference type="ARBA" id="ARBA00023242"/>
    </source>
</evidence>
<feature type="domain" description="Zn(2)-C6 fungal-type" evidence="8">
    <location>
        <begin position="83"/>
        <end position="112"/>
    </location>
</feature>
<keyword evidence="5" id="KW-0539">Nucleus</keyword>
<dbReference type="OMA" id="NERACAS"/>
<keyword evidence="1" id="KW-0479">Metal-binding</keyword>
<dbReference type="Proteomes" id="UP000011715">
    <property type="component" value="Unassembled WGS sequence"/>
</dbReference>
<dbReference type="GO" id="GO:0008270">
    <property type="term" value="F:zinc ion binding"/>
    <property type="evidence" value="ECO:0007669"/>
    <property type="project" value="UniProtKB-KW"/>
</dbReference>
<keyword evidence="3" id="KW-0805">Transcription regulation</keyword>
<keyword evidence="4" id="KW-0804">Transcription</keyword>
<keyword evidence="6" id="KW-0863">Zinc-finger</keyword>
<reference evidence="11" key="4">
    <citation type="journal article" date="2015" name="G3 (Bethesda)">
        <title>Genome sequences of three phytopathogenic species of the Magnaporthaceae family of fungi.</title>
        <authorList>
            <person name="Okagaki L.H."/>
            <person name="Nunes C.C."/>
            <person name="Sailsbery J."/>
            <person name="Clay B."/>
            <person name="Brown D."/>
            <person name="John T."/>
            <person name="Oh Y."/>
            <person name="Young N."/>
            <person name="Fitzgerald M."/>
            <person name="Haas B.J."/>
            <person name="Zeng Q."/>
            <person name="Young S."/>
            <person name="Adiconis X."/>
            <person name="Fan L."/>
            <person name="Levin J.Z."/>
            <person name="Mitchell T.K."/>
            <person name="Okubara P.A."/>
            <person name="Farman M.L."/>
            <person name="Kohn L.M."/>
            <person name="Birren B."/>
            <person name="Ma L.-J."/>
            <person name="Dean R.A."/>
        </authorList>
    </citation>
    <scope>NUCLEOTIDE SEQUENCE</scope>
    <source>
        <strain evidence="11">ATCC 64411 / 73-15</strain>
    </source>
</reference>
<evidence type="ECO:0000259" key="8">
    <source>
        <dbReference type="PROSITE" id="PS50048"/>
    </source>
</evidence>
<dbReference type="Gene3D" id="4.10.240.10">
    <property type="entry name" value="Zn(2)-C6 fungal-type DNA-binding domain"/>
    <property type="match status" value="1"/>
</dbReference>
<feature type="region of interest" description="Disordered" evidence="7">
    <location>
        <begin position="754"/>
        <end position="778"/>
    </location>
</feature>
<dbReference type="SMART" id="SM00066">
    <property type="entry name" value="GAL4"/>
    <property type="match status" value="1"/>
</dbReference>
<dbReference type="PROSITE" id="PS00028">
    <property type="entry name" value="ZINC_FINGER_C2H2_1"/>
    <property type="match status" value="2"/>
</dbReference>
<feature type="region of interest" description="Disordered" evidence="7">
    <location>
        <begin position="60"/>
        <end position="93"/>
    </location>
</feature>
<evidence type="ECO:0000313" key="10">
    <source>
        <dbReference type="EMBL" id="KLU91660.1"/>
    </source>
</evidence>
<feature type="region of interest" description="Disordered" evidence="7">
    <location>
        <begin position="108"/>
        <end position="192"/>
    </location>
</feature>
<dbReference type="InterPro" id="IPR007219">
    <property type="entry name" value="XnlR_reg_dom"/>
</dbReference>
<reference evidence="11" key="5">
    <citation type="submission" date="2015-06" db="UniProtKB">
        <authorList>
            <consortium name="EnsemblFungi"/>
        </authorList>
    </citation>
    <scope>IDENTIFICATION</scope>
    <source>
        <strain evidence="11">ATCC 64411</strain>
    </source>
</reference>
<feature type="domain" description="C2H2-type" evidence="9">
    <location>
        <begin position="41"/>
        <end position="68"/>
    </location>
</feature>
<dbReference type="Pfam" id="PF04082">
    <property type="entry name" value="Fungal_trans"/>
    <property type="match status" value="1"/>
</dbReference>
<dbReference type="CDD" id="cd00067">
    <property type="entry name" value="GAL4"/>
    <property type="match status" value="1"/>
</dbReference>
<dbReference type="InterPro" id="IPR001138">
    <property type="entry name" value="Zn2Cys6_DnaBD"/>
</dbReference>
<dbReference type="InterPro" id="IPR013087">
    <property type="entry name" value="Znf_C2H2_type"/>
</dbReference>
<dbReference type="EMBL" id="GL876977">
    <property type="protein sequence ID" value="KLU91660.1"/>
    <property type="molecule type" value="Genomic_DNA"/>
</dbReference>
<dbReference type="PROSITE" id="PS50048">
    <property type="entry name" value="ZN2_CY6_FUNGAL_2"/>
    <property type="match status" value="1"/>
</dbReference>
<keyword evidence="12" id="KW-1185">Reference proteome</keyword>
<dbReference type="InterPro" id="IPR036236">
    <property type="entry name" value="Znf_C2H2_sf"/>
</dbReference>
<evidence type="ECO:0000313" key="11">
    <source>
        <dbReference type="EnsemblFungi" id="MAPG_10178T0"/>
    </source>
</evidence>
<dbReference type="SUPFAM" id="SSF57667">
    <property type="entry name" value="beta-beta-alpha zinc fingers"/>
    <property type="match status" value="1"/>
</dbReference>
<dbReference type="EMBL" id="ADBL01002619">
    <property type="status" value="NOT_ANNOTATED_CDS"/>
    <property type="molecule type" value="Genomic_DNA"/>
</dbReference>
<dbReference type="AlphaFoldDB" id="A0A0C4EBW6"/>
<dbReference type="SMART" id="SM00355">
    <property type="entry name" value="ZnF_C2H2"/>
    <property type="match status" value="2"/>
</dbReference>
<evidence type="ECO:0000256" key="7">
    <source>
        <dbReference type="SAM" id="MobiDB-lite"/>
    </source>
</evidence>
<dbReference type="PROSITE" id="PS00463">
    <property type="entry name" value="ZN2_CY6_FUNGAL_1"/>
    <property type="match status" value="1"/>
</dbReference>
<dbReference type="PROSITE" id="PS50157">
    <property type="entry name" value="ZINC_FINGER_C2H2_2"/>
    <property type="match status" value="2"/>
</dbReference>
<dbReference type="GO" id="GO:0006351">
    <property type="term" value="P:DNA-templated transcription"/>
    <property type="evidence" value="ECO:0007669"/>
    <property type="project" value="InterPro"/>
</dbReference>
<dbReference type="OrthoDB" id="1405595at2759"/>
<dbReference type="eggNOG" id="KOG1721">
    <property type="taxonomic scope" value="Eukaryota"/>
</dbReference>
<feature type="region of interest" description="Disordered" evidence="7">
    <location>
        <begin position="243"/>
        <end position="282"/>
    </location>
</feature>
<dbReference type="InterPro" id="IPR036864">
    <property type="entry name" value="Zn2-C6_fun-type_DNA-bd_sf"/>
</dbReference>